<dbReference type="KEGG" id="sliu:111354258"/>
<dbReference type="InterPro" id="IPR015897">
    <property type="entry name" value="CHK_kinase-like"/>
</dbReference>
<dbReference type="OrthoDB" id="8250698at2759"/>
<sequence length="421" mass="48868">MTEYNFEGDFTNLSERQLEYINKVVLEQNLKVNKVIFHSFGQAGDNFGANVKRISIEGENGSMKMIIKIAAVDEIVRKSMFTEYLFYNEHIMYTEVLPKLVALQKAARVPEEEHLRYAKCYGSLDEAPNEVIMLEDLKESGHIMLDKYEPLQDYVVRNILKTFAIYHSLSHVLKSKEPATYKCFEIKLKDVWSVMSTTPEYMNNFKGIDDATVSIVDNENHKNIVKNRITNMFKLVLKLVEGENKKYSVIQHGDAWTNNILFKLVDGEVGPSTMIDYQGARRNNPVMDILYMIFNGTDYETRKNNFYNWLDYYHSELDKSLSYFGLKADVIYPRDQLDADVKKYSELIFGVVLFTNNILNRDVNETKEVIDNMEHSGLSELISSMANTKMKAESEKRARKRIEGIIASYTEFGFFDHFQIK</sequence>
<dbReference type="PANTHER" id="PTHR11012">
    <property type="entry name" value="PROTEIN KINASE-LIKE DOMAIN-CONTAINING"/>
    <property type="match status" value="1"/>
</dbReference>
<name>A0A9J7IRL4_SPOLT</name>
<dbReference type="Gene3D" id="3.90.1200.10">
    <property type="match status" value="1"/>
</dbReference>
<protein>
    <submittedName>
        <fullName evidence="3">Uncharacterized protein LOC111354258</fullName>
    </submittedName>
</protein>
<feature type="domain" description="CHK kinase-like" evidence="1">
    <location>
        <begin position="132"/>
        <end position="323"/>
    </location>
</feature>
<reference evidence="3" key="1">
    <citation type="submission" date="2025-08" db="UniProtKB">
        <authorList>
            <consortium name="RefSeq"/>
        </authorList>
    </citation>
    <scope>IDENTIFICATION</scope>
    <source>
        <strain evidence="3">Ishihara</strain>
        <tissue evidence="3">Whole body</tissue>
    </source>
</reference>
<dbReference type="SMART" id="SM00587">
    <property type="entry name" value="CHK"/>
    <property type="match status" value="1"/>
</dbReference>
<accession>A0A9J7IRL4</accession>
<keyword evidence="2" id="KW-1185">Reference proteome</keyword>
<gene>
    <name evidence="3" type="primary">LOC111354258</name>
</gene>
<organism evidence="2 3">
    <name type="scientific">Spodoptera litura</name>
    <name type="common">Asian cotton leafworm</name>
    <dbReference type="NCBI Taxonomy" id="69820"/>
    <lineage>
        <taxon>Eukaryota</taxon>
        <taxon>Metazoa</taxon>
        <taxon>Ecdysozoa</taxon>
        <taxon>Arthropoda</taxon>
        <taxon>Hexapoda</taxon>
        <taxon>Insecta</taxon>
        <taxon>Pterygota</taxon>
        <taxon>Neoptera</taxon>
        <taxon>Endopterygota</taxon>
        <taxon>Lepidoptera</taxon>
        <taxon>Glossata</taxon>
        <taxon>Ditrysia</taxon>
        <taxon>Noctuoidea</taxon>
        <taxon>Noctuidae</taxon>
        <taxon>Amphipyrinae</taxon>
        <taxon>Spodoptera</taxon>
    </lineage>
</organism>
<evidence type="ECO:0000259" key="1">
    <source>
        <dbReference type="SMART" id="SM00587"/>
    </source>
</evidence>
<evidence type="ECO:0000313" key="2">
    <source>
        <dbReference type="Proteomes" id="UP000301870"/>
    </source>
</evidence>
<dbReference type="Proteomes" id="UP000301870">
    <property type="component" value="Chromosome 18"/>
</dbReference>
<proteinExistence type="predicted"/>
<dbReference type="InterPro" id="IPR011009">
    <property type="entry name" value="Kinase-like_dom_sf"/>
</dbReference>
<dbReference type="RefSeq" id="XP_022823364.1">
    <property type="nucleotide sequence ID" value="XM_022967596.1"/>
</dbReference>
<dbReference type="SUPFAM" id="SSF56112">
    <property type="entry name" value="Protein kinase-like (PK-like)"/>
    <property type="match status" value="1"/>
</dbReference>
<evidence type="ECO:0000313" key="3">
    <source>
        <dbReference type="RefSeq" id="XP_022823364.1"/>
    </source>
</evidence>
<dbReference type="AlphaFoldDB" id="A0A9J7IRL4"/>
<dbReference type="Pfam" id="PF02958">
    <property type="entry name" value="EcKL"/>
    <property type="match status" value="1"/>
</dbReference>
<dbReference type="InterPro" id="IPR004119">
    <property type="entry name" value="EcKL"/>
</dbReference>
<dbReference type="PANTHER" id="PTHR11012:SF54">
    <property type="entry name" value="CHK KINASE-LIKE DOMAIN-CONTAINING PROTEIN"/>
    <property type="match status" value="1"/>
</dbReference>
<dbReference type="GeneID" id="111354258"/>